<dbReference type="InterPro" id="IPR050366">
    <property type="entry name" value="BP-dependent_transpt_permease"/>
</dbReference>
<sequence length="625" mass="68960">MDTLKKIWASIVNLFKRLFLPQKKAVDVYAEEALLSPGKVIARRFIKNKLAVIGIIGFTFIFFFSFGLSLIIPLNMFYTNTFHRNLPPNYQYLNVPKQLEREGIVEIESGNAFSIGLSEAGKVYMWGASYREVQNMPDAVKNGTNFVDVSAGSQHLMAVDADGNMYFWGYNHQQQAKIHDRFVTAFEEDPITYLKGGFERTLAITESGAVYVWGVGANNIGDVMRGSPYIYYDEFDNPIKAIDVVSNFNNALVLLEDGTVRLIGVQSDLVNTLPMILIDGSVQVTQIGVTVYNAFAVDSNGNLYVWGATSFGVHGPFIPEEAKTNVKQLGVGYEHAVVLTEDGHVYAWGNNDLRQTELPRGLSNANIKDIFVDSYQNFAVDEEGNVHTWGNKGFLLGSDEQGRDFIIQLIHGGKITLTVGAVAVLISLVIGVTVGLTAGYFGGRIDNLLMRFAEIVASFPFLPFAITLSALLMGGATTEVQRMLLIMIILGVLSWTGLARLIRGQILSERERDYVLAAKALGIKQKHIIWRHIFPAVISIVIVNLTIGYAGSLLTEAGLSFLGFGVQKPNPSWGNILTAAQDVNVIRTYWWRWILPGIAILTAALSINLIGDALRDAMDPKNAER</sequence>
<keyword evidence="6 7" id="KW-0472">Membrane</keyword>
<protein>
    <submittedName>
        <fullName evidence="9">ABC transporter permease subunit</fullName>
    </submittedName>
</protein>
<keyword evidence="4 7" id="KW-0812">Transmembrane</keyword>
<evidence type="ECO:0000256" key="4">
    <source>
        <dbReference type="ARBA" id="ARBA00022692"/>
    </source>
</evidence>
<gene>
    <name evidence="9" type="ORF">QJ521_05210</name>
</gene>
<dbReference type="GO" id="GO:0055085">
    <property type="term" value="P:transmembrane transport"/>
    <property type="evidence" value="ECO:0007669"/>
    <property type="project" value="InterPro"/>
</dbReference>
<feature type="transmembrane region" description="Helical" evidence="7">
    <location>
        <begin position="455"/>
        <end position="477"/>
    </location>
</feature>
<dbReference type="GO" id="GO:0005886">
    <property type="term" value="C:plasma membrane"/>
    <property type="evidence" value="ECO:0007669"/>
    <property type="project" value="UniProtKB-SubCell"/>
</dbReference>
<reference evidence="9" key="1">
    <citation type="submission" date="2023-05" db="EMBL/GenBank/DDBJ databases">
        <title>Mariniplasma microaerophilum sp. nov., a novel anaerobic mollicute isolated from terrestrial mud volcano, Taman Peninsula, Russia.</title>
        <authorList>
            <person name="Khomyakova M.A."/>
            <person name="Merkel A.Y."/>
            <person name="Slobodkin A.I."/>
        </authorList>
    </citation>
    <scope>NUCLEOTIDE SEQUENCE</scope>
    <source>
        <strain evidence="9">M4Ah</strain>
    </source>
</reference>
<dbReference type="SUPFAM" id="SSF161098">
    <property type="entry name" value="MetI-like"/>
    <property type="match status" value="1"/>
</dbReference>
<evidence type="ECO:0000256" key="5">
    <source>
        <dbReference type="ARBA" id="ARBA00022989"/>
    </source>
</evidence>
<comment type="caution">
    <text evidence="9">The sequence shown here is derived from an EMBL/GenBank/DDBJ whole genome shotgun (WGS) entry which is preliminary data.</text>
</comment>
<dbReference type="InterPro" id="IPR035906">
    <property type="entry name" value="MetI-like_sf"/>
</dbReference>
<evidence type="ECO:0000256" key="3">
    <source>
        <dbReference type="ARBA" id="ARBA00022475"/>
    </source>
</evidence>
<keyword evidence="10" id="KW-1185">Reference proteome</keyword>
<comment type="similarity">
    <text evidence="7">Belongs to the binding-protein-dependent transport system permease family.</text>
</comment>
<feature type="domain" description="ABC transmembrane type-1" evidence="8">
    <location>
        <begin position="413"/>
        <end position="611"/>
    </location>
</feature>
<keyword evidence="2 7" id="KW-0813">Transport</keyword>
<evidence type="ECO:0000313" key="9">
    <source>
        <dbReference type="EMBL" id="MDI6452955.1"/>
    </source>
</evidence>
<feature type="transmembrane region" description="Helical" evidence="7">
    <location>
        <begin position="590"/>
        <end position="611"/>
    </location>
</feature>
<keyword evidence="5 7" id="KW-1133">Transmembrane helix</keyword>
<feature type="transmembrane region" description="Helical" evidence="7">
    <location>
        <begin position="417"/>
        <end position="443"/>
    </location>
</feature>
<dbReference type="EMBL" id="JASCXW010000014">
    <property type="protein sequence ID" value="MDI6452955.1"/>
    <property type="molecule type" value="Genomic_DNA"/>
</dbReference>
<name>A0AAW6U520_9MOLU</name>
<dbReference type="Pfam" id="PF13540">
    <property type="entry name" value="RCC1_2"/>
    <property type="match status" value="2"/>
</dbReference>
<dbReference type="InterPro" id="IPR000515">
    <property type="entry name" value="MetI-like"/>
</dbReference>
<dbReference type="Gene3D" id="2.130.10.30">
    <property type="entry name" value="Regulator of chromosome condensation 1/beta-lactamase-inhibitor protein II"/>
    <property type="match status" value="2"/>
</dbReference>
<feature type="transmembrane region" description="Helical" evidence="7">
    <location>
        <begin position="483"/>
        <end position="502"/>
    </location>
</feature>
<organism evidence="9 10">
    <name type="scientific">Peloplasma aerotolerans</name>
    <dbReference type="NCBI Taxonomy" id="3044389"/>
    <lineage>
        <taxon>Bacteria</taxon>
        <taxon>Bacillati</taxon>
        <taxon>Mycoplasmatota</taxon>
        <taxon>Mollicutes</taxon>
        <taxon>Acholeplasmatales</taxon>
        <taxon>Acholeplasmataceae</taxon>
        <taxon>Peloplasma</taxon>
    </lineage>
</organism>
<dbReference type="RefSeq" id="WP_282839382.1">
    <property type="nucleotide sequence ID" value="NZ_JASCXW010000014.1"/>
</dbReference>
<comment type="subcellular location">
    <subcellularLocation>
        <location evidence="1 7">Cell membrane</location>
        <topology evidence="1 7">Multi-pass membrane protein</topology>
    </subcellularLocation>
</comment>
<dbReference type="SUPFAM" id="SSF50985">
    <property type="entry name" value="RCC1/BLIP-II"/>
    <property type="match status" value="2"/>
</dbReference>
<evidence type="ECO:0000259" key="8">
    <source>
        <dbReference type="PROSITE" id="PS50928"/>
    </source>
</evidence>
<dbReference type="PANTHER" id="PTHR43386:SF1">
    <property type="entry name" value="D,D-DIPEPTIDE TRANSPORT SYSTEM PERMEASE PROTEIN DDPC-RELATED"/>
    <property type="match status" value="1"/>
</dbReference>
<evidence type="ECO:0000256" key="7">
    <source>
        <dbReference type="RuleBase" id="RU363032"/>
    </source>
</evidence>
<dbReference type="PANTHER" id="PTHR43386">
    <property type="entry name" value="OLIGOPEPTIDE TRANSPORT SYSTEM PERMEASE PROTEIN APPC"/>
    <property type="match status" value="1"/>
</dbReference>
<dbReference type="Pfam" id="PF12911">
    <property type="entry name" value="OppC_N"/>
    <property type="match status" value="1"/>
</dbReference>
<dbReference type="Gene3D" id="1.10.3720.10">
    <property type="entry name" value="MetI-like"/>
    <property type="match status" value="1"/>
</dbReference>
<keyword evidence="3" id="KW-1003">Cell membrane</keyword>
<feature type="transmembrane region" description="Helical" evidence="7">
    <location>
        <begin position="533"/>
        <end position="554"/>
    </location>
</feature>
<dbReference type="InterPro" id="IPR025966">
    <property type="entry name" value="OppC_N"/>
</dbReference>
<dbReference type="CDD" id="cd06261">
    <property type="entry name" value="TM_PBP2"/>
    <property type="match status" value="1"/>
</dbReference>
<evidence type="ECO:0000313" key="10">
    <source>
        <dbReference type="Proteomes" id="UP001431532"/>
    </source>
</evidence>
<dbReference type="InterPro" id="IPR000408">
    <property type="entry name" value="Reg_chr_condens"/>
</dbReference>
<dbReference type="PROSITE" id="PS50012">
    <property type="entry name" value="RCC1_3"/>
    <property type="match status" value="2"/>
</dbReference>
<evidence type="ECO:0000256" key="2">
    <source>
        <dbReference type="ARBA" id="ARBA00022448"/>
    </source>
</evidence>
<feature type="transmembrane region" description="Helical" evidence="7">
    <location>
        <begin position="50"/>
        <end position="78"/>
    </location>
</feature>
<accession>A0AAW6U520</accession>
<dbReference type="PROSITE" id="PS00626">
    <property type="entry name" value="RCC1_2"/>
    <property type="match status" value="1"/>
</dbReference>
<proteinExistence type="inferred from homology"/>
<evidence type="ECO:0000256" key="1">
    <source>
        <dbReference type="ARBA" id="ARBA00004651"/>
    </source>
</evidence>
<dbReference type="InterPro" id="IPR009091">
    <property type="entry name" value="RCC1/BLIP-II"/>
</dbReference>
<dbReference type="Proteomes" id="UP001431532">
    <property type="component" value="Unassembled WGS sequence"/>
</dbReference>
<evidence type="ECO:0000256" key="6">
    <source>
        <dbReference type="ARBA" id="ARBA00023136"/>
    </source>
</evidence>
<dbReference type="Pfam" id="PF00528">
    <property type="entry name" value="BPD_transp_1"/>
    <property type="match status" value="1"/>
</dbReference>
<dbReference type="PROSITE" id="PS50928">
    <property type="entry name" value="ABC_TM1"/>
    <property type="match status" value="1"/>
</dbReference>
<dbReference type="AlphaFoldDB" id="A0AAW6U520"/>